<protein>
    <recommendedName>
        <fullName evidence="3">Translocation protein TolB</fullName>
    </recommendedName>
</protein>
<dbReference type="InterPro" id="IPR022223">
    <property type="entry name" value="DUF3748"/>
</dbReference>
<dbReference type="EMBL" id="SJPM01000013">
    <property type="protein sequence ID" value="TWT91868.1"/>
    <property type="molecule type" value="Genomic_DNA"/>
</dbReference>
<keyword evidence="2" id="KW-1185">Reference proteome</keyword>
<evidence type="ECO:0000313" key="2">
    <source>
        <dbReference type="Proteomes" id="UP000316213"/>
    </source>
</evidence>
<name>A0A5C5ZXY9_9BACT</name>
<dbReference type="AlphaFoldDB" id="A0A5C5ZXY9"/>
<dbReference type="OrthoDB" id="626010at2"/>
<sequence>MNSIEICLTDSSDNHVLTNANVWSHDGRWIYYDVRSADHRFDGDRIERVDHQTGEVQVIFQARDDAKVGVVTASPTDDRIAFIHGPSRPTSDWRYSACHRRGIVMTPGQPDSVLNLDARDLVPPFTPGALRGGSHVHVFCADGRSISYTYEDHVLDVADDERCERNQRNVGVSIPIRRIAVPKTHPRNHDGEFFSFLATRTHDRPEPGSDQISRAYEDAWLPSTYRSNDDPESSGAFAFIGDVMTVQGKSVPELFLCQLPADCCMAGEGPLEGTPTTRPRPPKGTLQRRLTRTTDRVFPGLACDVRHWPRSSPDGRQIAFLMRDDAGVVQIWLTSPDGESLRQLTDGQHGIASSFTFRSDGRAIACVISNAVGEVDTQTGQITSLTDPDCEHPPQGTAVVYSANGDYVAYTRSTRRHSNQTAQVHVVETTRSSLTG</sequence>
<reference evidence="1 2" key="1">
    <citation type="submission" date="2019-02" db="EMBL/GenBank/DDBJ databases">
        <title>Deep-cultivation of Planctomycetes and their phenomic and genomic characterization uncovers novel biology.</title>
        <authorList>
            <person name="Wiegand S."/>
            <person name="Jogler M."/>
            <person name="Boedeker C."/>
            <person name="Pinto D."/>
            <person name="Vollmers J."/>
            <person name="Rivas-Marin E."/>
            <person name="Kohn T."/>
            <person name="Peeters S.H."/>
            <person name="Heuer A."/>
            <person name="Rast P."/>
            <person name="Oberbeckmann S."/>
            <person name="Bunk B."/>
            <person name="Jeske O."/>
            <person name="Meyerdierks A."/>
            <person name="Storesund J.E."/>
            <person name="Kallscheuer N."/>
            <person name="Luecker S."/>
            <person name="Lage O.M."/>
            <person name="Pohl T."/>
            <person name="Merkel B.J."/>
            <person name="Hornburger P."/>
            <person name="Mueller R.-W."/>
            <person name="Bruemmer F."/>
            <person name="Labrenz M."/>
            <person name="Spormann A.M."/>
            <person name="Op Den Camp H."/>
            <person name="Overmann J."/>
            <person name="Amann R."/>
            <person name="Jetten M.S.M."/>
            <person name="Mascher T."/>
            <person name="Medema M.H."/>
            <person name="Devos D.P."/>
            <person name="Kaster A.-K."/>
            <person name="Ovreas L."/>
            <person name="Rohde M."/>
            <person name="Galperin M.Y."/>
            <person name="Jogler C."/>
        </authorList>
    </citation>
    <scope>NUCLEOTIDE SEQUENCE [LARGE SCALE GENOMIC DNA]</scope>
    <source>
        <strain evidence="1 2">Pla100</strain>
    </source>
</reference>
<dbReference type="SUPFAM" id="SSF82171">
    <property type="entry name" value="DPP6 N-terminal domain-like"/>
    <property type="match status" value="1"/>
</dbReference>
<dbReference type="Pfam" id="PF12566">
    <property type="entry name" value="DUF3748"/>
    <property type="match status" value="1"/>
</dbReference>
<dbReference type="Pfam" id="PF07676">
    <property type="entry name" value="PD40"/>
    <property type="match status" value="1"/>
</dbReference>
<evidence type="ECO:0000313" key="1">
    <source>
        <dbReference type="EMBL" id="TWT91868.1"/>
    </source>
</evidence>
<accession>A0A5C5ZXY9</accession>
<dbReference type="Gene3D" id="2.120.10.30">
    <property type="entry name" value="TolB, C-terminal domain"/>
    <property type="match status" value="1"/>
</dbReference>
<comment type="caution">
    <text evidence="1">The sequence shown here is derived from an EMBL/GenBank/DDBJ whole genome shotgun (WGS) entry which is preliminary data.</text>
</comment>
<organism evidence="1 2">
    <name type="scientific">Neorhodopirellula pilleata</name>
    <dbReference type="NCBI Taxonomy" id="2714738"/>
    <lineage>
        <taxon>Bacteria</taxon>
        <taxon>Pseudomonadati</taxon>
        <taxon>Planctomycetota</taxon>
        <taxon>Planctomycetia</taxon>
        <taxon>Pirellulales</taxon>
        <taxon>Pirellulaceae</taxon>
        <taxon>Neorhodopirellula</taxon>
    </lineage>
</organism>
<evidence type="ECO:0008006" key="3">
    <source>
        <dbReference type="Google" id="ProtNLM"/>
    </source>
</evidence>
<proteinExistence type="predicted"/>
<dbReference type="InterPro" id="IPR011659">
    <property type="entry name" value="WD40"/>
</dbReference>
<dbReference type="InterPro" id="IPR011042">
    <property type="entry name" value="6-blade_b-propeller_TolB-like"/>
</dbReference>
<gene>
    <name evidence="1" type="ORF">Pla100_49060</name>
</gene>
<dbReference type="Proteomes" id="UP000316213">
    <property type="component" value="Unassembled WGS sequence"/>
</dbReference>